<dbReference type="RefSeq" id="WP_009197990.1">
    <property type="nucleotide sequence ID" value="NZ_LVZK01000001.1"/>
</dbReference>
<evidence type="ECO:0000313" key="3">
    <source>
        <dbReference type="Proteomes" id="UP000078368"/>
    </source>
</evidence>
<dbReference type="Proteomes" id="UP000078368">
    <property type="component" value="Unassembled WGS sequence"/>
</dbReference>
<dbReference type="OrthoDB" id="3827267at2"/>
<feature type="transmembrane region" description="Helical" evidence="1">
    <location>
        <begin position="6"/>
        <end position="23"/>
    </location>
</feature>
<evidence type="ECO:0000313" key="2">
    <source>
        <dbReference type="EMBL" id="OAP86035.1"/>
    </source>
</evidence>
<gene>
    <name evidence="2" type="ORF">A4H34_02320</name>
</gene>
<evidence type="ECO:0000256" key="1">
    <source>
        <dbReference type="SAM" id="Phobius"/>
    </source>
</evidence>
<dbReference type="InterPro" id="IPR032531">
    <property type="entry name" value="DUF4956"/>
</dbReference>
<dbReference type="STRING" id="1823756.A4H34_02320"/>
<comment type="caution">
    <text evidence="2">The sequence shown here is derived from an EMBL/GenBank/DDBJ whole genome shotgun (WGS) entry which is preliminary data.</text>
</comment>
<keyword evidence="1" id="KW-0472">Membrane</keyword>
<reference evidence="2 3" key="1">
    <citation type="submission" date="2016-04" db="EMBL/GenBank/DDBJ databases">
        <title>Peptidophaga gingivicola gen. nov., sp. nov., isolated from human subgingival plaque.</title>
        <authorList>
            <person name="Beall C.J."/>
            <person name="Mokrzan E.M."/>
            <person name="Griffen A.L."/>
            <person name="Leys E.J."/>
        </authorList>
    </citation>
    <scope>NUCLEOTIDE SEQUENCE [LARGE SCALE GENOMIC DNA]</scope>
    <source>
        <strain evidence="2 3">BA112</strain>
    </source>
</reference>
<keyword evidence="1" id="KW-1133">Transmembrane helix</keyword>
<sequence length="194" mass="20254">MDVRLFALDIAAICALAFALYYPRHRRKDLAVALVGVNIGVLAVTTALATATVGAGLGLGLFGVLSIIRLRSSELSQVEVAYYFAALAIGLIGGLGSGMPFAAASALIGGIVFALAVVDSRRVMSGSRHMAMVVDRAIGDADELARFIEARTGMAVREVSVVRLDYVNDSTTVDVRCGGKAAVESARPRNLRAA</sequence>
<dbReference type="EMBL" id="LVZK01000001">
    <property type="protein sequence ID" value="OAP86035.1"/>
    <property type="molecule type" value="Genomic_DNA"/>
</dbReference>
<feature type="transmembrane region" description="Helical" evidence="1">
    <location>
        <begin position="78"/>
        <end position="95"/>
    </location>
</feature>
<keyword evidence="3" id="KW-1185">Reference proteome</keyword>
<dbReference type="AlphaFoldDB" id="A0A179B3S6"/>
<protein>
    <submittedName>
        <fullName evidence="2">Permease</fullName>
    </submittedName>
</protein>
<organism evidence="2 3">
    <name type="scientific">Peptidiphaga gingivicola</name>
    <dbReference type="NCBI Taxonomy" id="2741497"/>
    <lineage>
        <taxon>Bacteria</taxon>
        <taxon>Bacillati</taxon>
        <taxon>Actinomycetota</taxon>
        <taxon>Actinomycetes</taxon>
        <taxon>Actinomycetales</taxon>
        <taxon>Actinomycetaceae</taxon>
        <taxon>Peptidiphaga</taxon>
    </lineage>
</organism>
<keyword evidence="1" id="KW-0812">Transmembrane</keyword>
<feature type="transmembrane region" description="Helical" evidence="1">
    <location>
        <begin position="30"/>
        <end position="49"/>
    </location>
</feature>
<accession>A0A179B3S6</accession>
<name>A0A179B3S6_9ACTO</name>
<dbReference type="Pfam" id="PF16316">
    <property type="entry name" value="DUF4956"/>
    <property type="match status" value="1"/>
</dbReference>
<proteinExistence type="predicted"/>